<dbReference type="Gene3D" id="3.40.1280.10">
    <property type="match status" value="1"/>
</dbReference>
<dbReference type="PIRSF" id="PIRSF015601">
    <property type="entry name" value="MTase_slr0722"/>
    <property type="match status" value="1"/>
</dbReference>
<evidence type="ECO:0000256" key="6">
    <source>
        <dbReference type="ARBA" id="ARBA00022679"/>
    </source>
</evidence>
<keyword evidence="4 10" id="KW-0698">rRNA processing</keyword>
<dbReference type="GO" id="GO:0005737">
    <property type="term" value="C:cytoplasm"/>
    <property type="evidence" value="ECO:0007669"/>
    <property type="project" value="UniProtKB-SubCell"/>
</dbReference>
<evidence type="ECO:0000259" key="11">
    <source>
        <dbReference type="Pfam" id="PF04452"/>
    </source>
</evidence>
<keyword evidence="7 10" id="KW-0949">S-adenosyl-L-methionine</keyword>
<dbReference type="Pfam" id="PF04452">
    <property type="entry name" value="Methyltrans_RNA"/>
    <property type="match status" value="1"/>
</dbReference>
<dbReference type="InterPro" id="IPR046887">
    <property type="entry name" value="RsmE_PUA-like"/>
</dbReference>
<evidence type="ECO:0000313" key="13">
    <source>
        <dbReference type="EMBL" id="MUM78254.1"/>
    </source>
</evidence>
<dbReference type="GO" id="GO:0070475">
    <property type="term" value="P:rRNA base methylation"/>
    <property type="evidence" value="ECO:0007669"/>
    <property type="project" value="TreeGrafter"/>
</dbReference>
<organism evidence="13 14">
    <name type="scientific">Pseudodesulfovibrio alkaliphilus</name>
    <dbReference type="NCBI Taxonomy" id="2661613"/>
    <lineage>
        <taxon>Bacteria</taxon>
        <taxon>Pseudomonadati</taxon>
        <taxon>Thermodesulfobacteriota</taxon>
        <taxon>Desulfovibrionia</taxon>
        <taxon>Desulfovibrionales</taxon>
        <taxon>Desulfovibrionaceae</taxon>
    </lineage>
</organism>
<keyword evidence="5 10" id="KW-0489">Methyltransferase</keyword>
<proteinExistence type="inferred from homology"/>
<evidence type="ECO:0000256" key="9">
    <source>
        <dbReference type="ARBA" id="ARBA00047944"/>
    </source>
</evidence>
<reference evidence="13 14" key="1">
    <citation type="submission" date="2019-11" db="EMBL/GenBank/DDBJ databases">
        <title>Pseudodesulfovibrio alkaliphilus, sp. nov., an alkaliphilic sulfate-reducing bacteria from mud volcano of Taman peninsula, Russia.</title>
        <authorList>
            <person name="Frolova A."/>
            <person name="Merkel A.Y."/>
            <person name="Slobodkin A.I."/>
        </authorList>
    </citation>
    <scope>NUCLEOTIDE SEQUENCE [LARGE SCALE GENOMIC DNA]</scope>
    <source>
        <strain evidence="13 14">F-1</strain>
    </source>
</reference>
<comment type="caution">
    <text evidence="13">The sequence shown here is derived from an EMBL/GenBank/DDBJ whole genome shotgun (WGS) entry which is preliminary data.</text>
</comment>
<evidence type="ECO:0000256" key="8">
    <source>
        <dbReference type="ARBA" id="ARBA00025699"/>
    </source>
</evidence>
<evidence type="ECO:0000259" key="12">
    <source>
        <dbReference type="Pfam" id="PF20260"/>
    </source>
</evidence>
<comment type="function">
    <text evidence="8 10">Specifically methylates the N3 position of the uracil ring of uridine 1498 (m3U1498) in 16S rRNA. Acts on the fully assembled 30S ribosomal subunit.</text>
</comment>
<dbReference type="InterPro" id="IPR046886">
    <property type="entry name" value="RsmE_MTase_dom"/>
</dbReference>
<dbReference type="InterPro" id="IPR015947">
    <property type="entry name" value="PUA-like_sf"/>
</dbReference>
<dbReference type="EC" id="2.1.1.193" evidence="10"/>
<dbReference type="SUPFAM" id="SSF75217">
    <property type="entry name" value="alpha/beta knot"/>
    <property type="match status" value="1"/>
</dbReference>
<dbReference type="PANTHER" id="PTHR30027">
    <property type="entry name" value="RIBOSOMAL RNA SMALL SUBUNIT METHYLTRANSFERASE E"/>
    <property type="match status" value="1"/>
</dbReference>
<evidence type="ECO:0000256" key="3">
    <source>
        <dbReference type="ARBA" id="ARBA00022490"/>
    </source>
</evidence>
<dbReference type="CDD" id="cd18084">
    <property type="entry name" value="RsmE-like"/>
    <property type="match status" value="1"/>
</dbReference>
<evidence type="ECO:0000313" key="14">
    <source>
        <dbReference type="Proteomes" id="UP000461162"/>
    </source>
</evidence>
<feature type="domain" description="Ribosomal RNA small subunit methyltransferase E PUA-like" evidence="12">
    <location>
        <begin position="24"/>
        <end position="69"/>
    </location>
</feature>
<dbReference type="InterPro" id="IPR006700">
    <property type="entry name" value="RsmE"/>
</dbReference>
<keyword evidence="6 10" id="KW-0808">Transferase</keyword>
<dbReference type="SUPFAM" id="SSF88697">
    <property type="entry name" value="PUA domain-like"/>
    <property type="match status" value="1"/>
</dbReference>
<keyword evidence="14" id="KW-1185">Reference proteome</keyword>
<dbReference type="Proteomes" id="UP000461162">
    <property type="component" value="Unassembled WGS sequence"/>
</dbReference>
<gene>
    <name evidence="13" type="ORF">GKC30_11460</name>
</gene>
<accession>A0A7K1KQ81</accession>
<name>A0A7K1KQ81_9BACT</name>
<dbReference type="RefSeq" id="WP_155934872.1">
    <property type="nucleotide sequence ID" value="NZ_WODC01000007.1"/>
</dbReference>
<comment type="catalytic activity">
    <reaction evidence="9 10">
        <text>uridine(1498) in 16S rRNA + S-adenosyl-L-methionine = N(3)-methyluridine(1498) in 16S rRNA + S-adenosyl-L-homocysteine + H(+)</text>
        <dbReference type="Rhea" id="RHEA:42920"/>
        <dbReference type="Rhea" id="RHEA-COMP:10283"/>
        <dbReference type="Rhea" id="RHEA-COMP:10284"/>
        <dbReference type="ChEBI" id="CHEBI:15378"/>
        <dbReference type="ChEBI" id="CHEBI:57856"/>
        <dbReference type="ChEBI" id="CHEBI:59789"/>
        <dbReference type="ChEBI" id="CHEBI:65315"/>
        <dbReference type="ChEBI" id="CHEBI:74502"/>
        <dbReference type="EC" id="2.1.1.193"/>
    </reaction>
</comment>
<dbReference type="EMBL" id="WODC01000007">
    <property type="protein sequence ID" value="MUM78254.1"/>
    <property type="molecule type" value="Genomic_DNA"/>
</dbReference>
<evidence type="ECO:0000256" key="7">
    <source>
        <dbReference type="ARBA" id="ARBA00022691"/>
    </source>
</evidence>
<comment type="similarity">
    <text evidence="2 10">Belongs to the RNA methyltransferase RsmE family.</text>
</comment>
<evidence type="ECO:0000256" key="2">
    <source>
        <dbReference type="ARBA" id="ARBA00005528"/>
    </source>
</evidence>
<dbReference type="PANTHER" id="PTHR30027:SF3">
    <property type="entry name" value="16S RRNA (URACIL(1498)-N(3))-METHYLTRANSFERASE"/>
    <property type="match status" value="1"/>
</dbReference>
<comment type="subcellular location">
    <subcellularLocation>
        <location evidence="1 10">Cytoplasm</location>
    </subcellularLocation>
</comment>
<dbReference type="NCBIfam" id="TIGR00046">
    <property type="entry name" value="RsmE family RNA methyltransferase"/>
    <property type="match status" value="1"/>
</dbReference>
<dbReference type="Pfam" id="PF20260">
    <property type="entry name" value="PUA_4"/>
    <property type="match status" value="1"/>
</dbReference>
<dbReference type="InterPro" id="IPR029026">
    <property type="entry name" value="tRNA_m1G_MTases_N"/>
</dbReference>
<evidence type="ECO:0000256" key="5">
    <source>
        <dbReference type="ARBA" id="ARBA00022603"/>
    </source>
</evidence>
<evidence type="ECO:0000256" key="10">
    <source>
        <dbReference type="PIRNR" id="PIRNR015601"/>
    </source>
</evidence>
<protein>
    <recommendedName>
        <fullName evidence="10">Ribosomal RNA small subunit methyltransferase E</fullName>
        <ecNumber evidence="10">2.1.1.193</ecNumber>
    </recommendedName>
</protein>
<dbReference type="GO" id="GO:0070042">
    <property type="term" value="F:rRNA (uridine-N3-)-methyltransferase activity"/>
    <property type="evidence" value="ECO:0007669"/>
    <property type="project" value="TreeGrafter"/>
</dbReference>
<dbReference type="InterPro" id="IPR029028">
    <property type="entry name" value="Alpha/beta_knot_MTases"/>
</dbReference>
<evidence type="ECO:0000256" key="4">
    <source>
        <dbReference type="ARBA" id="ARBA00022552"/>
    </source>
</evidence>
<keyword evidence="3 10" id="KW-0963">Cytoplasm</keyword>
<feature type="domain" description="Ribosomal RNA small subunit methyltransferase E methyltransferase" evidence="11">
    <location>
        <begin position="82"/>
        <end position="237"/>
    </location>
</feature>
<evidence type="ECO:0000256" key="1">
    <source>
        <dbReference type="ARBA" id="ARBA00004496"/>
    </source>
</evidence>
<sequence>MARLNTFHLSPDDWPLDIGSMVRLTGAEARHMLTVLRTVAHQTVRLFDGLGRVGLFTVLDTDRNSALLRAETLERHPTPDTGLTLAIGWGKSKRREYLFEKLVELGGLGVAFWAAARSQGQMPEAVKESWTDKCLQAAKQCGCPLLPTLSVLPGGVAGLIDFARGFDACYVAWESEIADTPLTPNHLGRGRNLVIIGPEGGFDEAEARALLAAGLMPVTLGRNILRWETAATYCLSLGWCARQGML</sequence>
<dbReference type="AlphaFoldDB" id="A0A7K1KQ81"/>